<dbReference type="GO" id="GO:0006661">
    <property type="term" value="P:phosphatidylinositol biosynthetic process"/>
    <property type="evidence" value="ECO:0007669"/>
    <property type="project" value="TreeGrafter"/>
</dbReference>
<evidence type="ECO:0000256" key="11">
    <source>
        <dbReference type="ARBA" id="ARBA00022989"/>
    </source>
</evidence>
<evidence type="ECO:0000256" key="13">
    <source>
        <dbReference type="ARBA" id="ARBA00023136"/>
    </source>
</evidence>
<evidence type="ECO:0000256" key="14">
    <source>
        <dbReference type="ARBA" id="ARBA00023209"/>
    </source>
</evidence>
<evidence type="ECO:0000256" key="17">
    <source>
        <dbReference type="RuleBase" id="RU003750"/>
    </source>
</evidence>
<evidence type="ECO:0000256" key="16">
    <source>
        <dbReference type="PIRNR" id="PIRNR000848"/>
    </source>
</evidence>
<keyword evidence="8 18" id="KW-0812">Transmembrane</keyword>
<keyword evidence="7 16" id="KW-0808">Transferase</keyword>
<dbReference type="RefSeq" id="XP_004830297.1">
    <property type="nucleotide sequence ID" value="XM_004830240.1"/>
</dbReference>
<protein>
    <recommendedName>
        <fullName evidence="5 16">CDP-diacylglycerol--inositol 3-phosphatidyltransferase</fullName>
        <ecNumber evidence="5 16">2.7.8.11</ecNumber>
    </recommendedName>
</protein>
<dbReference type="PANTHER" id="PTHR15362">
    <property type="entry name" value="PHOSPHATIDYLINOSITOL SYNTHASE"/>
    <property type="match status" value="1"/>
</dbReference>
<comment type="cofactor">
    <cofactor evidence="2">
        <name>Mg(2+)</name>
        <dbReference type="ChEBI" id="CHEBI:18420"/>
    </cofactor>
</comment>
<comment type="catalytic activity">
    <reaction evidence="16">
        <text>a CDP-1,2-diacyl-sn-glycerol + myo-inositol = a 1,2-diacyl-sn-glycero-3-phospho-(1D-myo-inositol) + CMP + H(+)</text>
        <dbReference type="Rhea" id="RHEA:11580"/>
        <dbReference type="ChEBI" id="CHEBI:15378"/>
        <dbReference type="ChEBI" id="CHEBI:17268"/>
        <dbReference type="ChEBI" id="CHEBI:57880"/>
        <dbReference type="ChEBI" id="CHEBI:58332"/>
        <dbReference type="ChEBI" id="CHEBI:60377"/>
        <dbReference type="EC" id="2.7.8.11"/>
    </reaction>
</comment>
<keyword evidence="6 16" id="KW-0444">Lipid biosynthesis</keyword>
<keyword evidence="9" id="KW-0479">Metal-binding</keyword>
<dbReference type="PROSITE" id="PS00379">
    <property type="entry name" value="CDP_ALCOHOL_P_TRANSF"/>
    <property type="match status" value="1"/>
</dbReference>
<dbReference type="EMBL" id="CP001670">
    <property type="protein sequence ID" value="AFZ80631.1"/>
    <property type="molecule type" value="Genomic_DNA"/>
</dbReference>
<name>L0B046_THEEQ</name>
<dbReference type="GO" id="GO:0003881">
    <property type="term" value="F:CDP-diacylglycerol-inositol 3-phosphatidyltransferase activity"/>
    <property type="evidence" value="ECO:0007669"/>
    <property type="project" value="UniProtKB-UniRule"/>
</dbReference>
<dbReference type="STRING" id="1537102.L0B046"/>
<dbReference type="InterPro" id="IPR014387">
    <property type="entry name" value="CDP_diag_ino_3_P_euk"/>
</dbReference>
<feature type="transmembrane region" description="Helical" evidence="18">
    <location>
        <begin position="12"/>
        <end position="30"/>
    </location>
</feature>
<dbReference type="PIRSF" id="PIRSF000848">
    <property type="entry name" value="CDP_diag_ino_3_P"/>
    <property type="match status" value="1"/>
</dbReference>
<dbReference type="GeneID" id="15805497"/>
<evidence type="ECO:0000256" key="8">
    <source>
        <dbReference type="ARBA" id="ARBA00022692"/>
    </source>
</evidence>
<dbReference type="eggNOG" id="KOG3240">
    <property type="taxonomic scope" value="Eukaryota"/>
</dbReference>
<keyword evidence="14 16" id="KW-0594">Phospholipid biosynthesis</keyword>
<dbReference type="EC" id="2.7.8.11" evidence="5 16"/>
<keyword evidence="13 16" id="KW-0472">Membrane</keyword>
<evidence type="ECO:0000256" key="4">
    <source>
        <dbReference type="ARBA" id="ARBA00010441"/>
    </source>
</evidence>
<gene>
    <name evidence="19" type="ORF">BEWA_000360</name>
</gene>
<dbReference type="VEuPathDB" id="PiroplasmaDB:BEWA_000360"/>
<dbReference type="InterPro" id="IPR048254">
    <property type="entry name" value="CDP_ALCOHOL_P_TRANSF_CS"/>
</dbReference>
<dbReference type="InterPro" id="IPR043130">
    <property type="entry name" value="CDP-OH_PTrfase_TM_dom"/>
</dbReference>
<evidence type="ECO:0000256" key="7">
    <source>
        <dbReference type="ARBA" id="ARBA00022679"/>
    </source>
</evidence>
<comment type="cofactor">
    <cofactor evidence="1">
        <name>Mn(2+)</name>
        <dbReference type="ChEBI" id="CHEBI:29035"/>
    </cofactor>
</comment>
<dbReference type="Pfam" id="PF01066">
    <property type="entry name" value="CDP-OH_P_transf"/>
    <property type="match status" value="1"/>
</dbReference>
<accession>L0B046</accession>
<evidence type="ECO:0000256" key="3">
    <source>
        <dbReference type="ARBA" id="ARBA00004141"/>
    </source>
</evidence>
<dbReference type="GO" id="GO:0046872">
    <property type="term" value="F:metal ion binding"/>
    <property type="evidence" value="ECO:0007669"/>
    <property type="project" value="UniProtKB-KW"/>
</dbReference>
<evidence type="ECO:0000256" key="6">
    <source>
        <dbReference type="ARBA" id="ARBA00022516"/>
    </source>
</evidence>
<evidence type="ECO:0000256" key="9">
    <source>
        <dbReference type="ARBA" id="ARBA00022723"/>
    </source>
</evidence>
<evidence type="ECO:0000256" key="5">
    <source>
        <dbReference type="ARBA" id="ARBA00013212"/>
    </source>
</evidence>
<evidence type="ECO:0000256" key="12">
    <source>
        <dbReference type="ARBA" id="ARBA00023098"/>
    </source>
</evidence>
<dbReference type="GO" id="GO:0016020">
    <property type="term" value="C:membrane"/>
    <property type="evidence" value="ECO:0007669"/>
    <property type="project" value="UniProtKB-SubCell"/>
</dbReference>
<reference evidence="19 20" key="1">
    <citation type="journal article" date="2012" name="BMC Genomics">
        <title>Comparative genomic analysis and phylogenetic position of Theileria equi.</title>
        <authorList>
            <person name="Kappmeyer L.S."/>
            <person name="Thiagarajan M."/>
            <person name="Herndon D.R."/>
            <person name="Ramsay J.D."/>
            <person name="Caler E."/>
            <person name="Djikeng A."/>
            <person name="Gillespie J.J."/>
            <person name="Lau A.O."/>
            <person name="Roalson E.H."/>
            <person name="Silva J.C."/>
            <person name="Silva M.G."/>
            <person name="Suarez C.E."/>
            <person name="Ueti M.W."/>
            <person name="Nene V.M."/>
            <person name="Mealey R.H."/>
            <person name="Knowles D.P."/>
            <person name="Brayton K.A."/>
        </authorList>
    </citation>
    <scope>NUCLEOTIDE SEQUENCE [LARGE SCALE GENOMIC DNA]</scope>
    <source>
        <strain evidence="19 20">WA</strain>
    </source>
</reference>
<sequence>MERKAPRILNKPNLVTFTRFLLLLTSFYFAERNPFRFLFLYVVSATLDIFDGNIARLFHEETIVGGLFDSSLDRVSTLYIYLLVLRKHPDILHHMYLITVLDVFGHGIHNYACALIGKINHKSVKDAILLLRVYYENRNFMGACIISYETFWLSLYIRSFHDKLSGIYTLGTVLLYISFPLMFYKTLTNLLQGLFGLQRILKHEIELYNRETGSKTTTPGK</sequence>
<feature type="transmembrane region" description="Helical" evidence="18">
    <location>
        <begin position="164"/>
        <end position="184"/>
    </location>
</feature>
<dbReference type="OrthoDB" id="10251079at2759"/>
<dbReference type="KEGG" id="beq:BEWA_000360"/>
<proteinExistence type="inferred from homology"/>
<evidence type="ECO:0000256" key="18">
    <source>
        <dbReference type="SAM" id="Phobius"/>
    </source>
</evidence>
<evidence type="ECO:0000256" key="10">
    <source>
        <dbReference type="ARBA" id="ARBA00022842"/>
    </source>
</evidence>
<evidence type="ECO:0000313" key="20">
    <source>
        <dbReference type="Proteomes" id="UP000031512"/>
    </source>
</evidence>
<evidence type="ECO:0000313" key="19">
    <source>
        <dbReference type="EMBL" id="AFZ80631.1"/>
    </source>
</evidence>
<evidence type="ECO:0000256" key="1">
    <source>
        <dbReference type="ARBA" id="ARBA00001936"/>
    </source>
</evidence>
<keyword evidence="15 16" id="KW-1208">Phospholipid metabolism</keyword>
<dbReference type="Gene3D" id="1.20.120.1760">
    <property type="match status" value="1"/>
</dbReference>
<comment type="subcellular location">
    <subcellularLocation>
        <location evidence="3">Membrane</location>
        <topology evidence="3">Multi-pass membrane protein</topology>
    </subcellularLocation>
</comment>
<keyword evidence="20" id="KW-1185">Reference proteome</keyword>
<organism evidence="19 20">
    <name type="scientific">Theileria equi strain WA</name>
    <dbReference type="NCBI Taxonomy" id="1537102"/>
    <lineage>
        <taxon>Eukaryota</taxon>
        <taxon>Sar</taxon>
        <taxon>Alveolata</taxon>
        <taxon>Apicomplexa</taxon>
        <taxon>Aconoidasida</taxon>
        <taxon>Piroplasmida</taxon>
        <taxon>Theileriidae</taxon>
        <taxon>Theileria</taxon>
    </lineage>
</organism>
<keyword evidence="11 18" id="KW-1133">Transmembrane helix</keyword>
<evidence type="ECO:0000256" key="15">
    <source>
        <dbReference type="ARBA" id="ARBA00023264"/>
    </source>
</evidence>
<dbReference type="GO" id="GO:0005794">
    <property type="term" value="C:Golgi apparatus"/>
    <property type="evidence" value="ECO:0007669"/>
    <property type="project" value="TreeGrafter"/>
</dbReference>
<dbReference type="Proteomes" id="UP000031512">
    <property type="component" value="Chromosome 3"/>
</dbReference>
<evidence type="ECO:0000256" key="2">
    <source>
        <dbReference type="ARBA" id="ARBA00001946"/>
    </source>
</evidence>
<keyword evidence="12 16" id="KW-0443">Lipid metabolism</keyword>
<dbReference type="AlphaFoldDB" id="L0B046"/>
<keyword evidence="10" id="KW-0460">Magnesium</keyword>
<dbReference type="PANTHER" id="PTHR15362:SF4">
    <property type="entry name" value="CDP-DIACYLGLYCEROL--INOSITOL 3-PHOSPHATIDYLTRANSFERASE"/>
    <property type="match status" value="1"/>
</dbReference>
<comment type="similarity">
    <text evidence="4 16 17">Belongs to the CDP-alcohol phosphatidyltransferase class-I family.</text>
</comment>
<dbReference type="InterPro" id="IPR000462">
    <property type="entry name" value="CDP-OH_P_trans"/>
</dbReference>